<dbReference type="Gramene" id="AET5Gv20684200.1">
    <property type="protein sequence ID" value="AET5Gv20684200.1"/>
    <property type="gene ID" value="AET5Gv20684200"/>
</dbReference>
<accession>A0A453L9T9</accession>
<protein>
    <submittedName>
        <fullName evidence="1">Uncharacterized protein</fullName>
    </submittedName>
</protein>
<reference evidence="1" key="3">
    <citation type="journal article" date="2017" name="Nature">
        <title>Genome sequence of the progenitor of the wheat D genome Aegilops tauschii.</title>
        <authorList>
            <person name="Luo M.C."/>
            <person name="Gu Y.Q."/>
            <person name="Puiu D."/>
            <person name="Wang H."/>
            <person name="Twardziok S.O."/>
            <person name="Deal K.R."/>
            <person name="Huo N."/>
            <person name="Zhu T."/>
            <person name="Wang L."/>
            <person name="Wang Y."/>
            <person name="McGuire P.E."/>
            <person name="Liu S."/>
            <person name="Long H."/>
            <person name="Ramasamy R.K."/>
            <person name="Rodriguez J.C."/>
            <person name="Van S.L."/>
            <person name="Yuan L."/>
            <person name="Wang Z."/>
            <person name="Xia Z."/>
            <person name="Xiao L."/>
            <person name="Anderson O.D."/>
            <person name="Ouyang S."/>
            <person name="Liang Y."/>
            <person name="Zimin A.V."/>
            <person name="Pertea G."/>
            <person name="Qi P."/>
            <person name="Bennetzen J.L."/>
            <person name="Dai X."/>
            <person name="Dawson M.W."/>
            <person name="Muller H.G."/>
            <person name="Kugler K."/>
            <person name="Rivarola-Duarte L."/>
            <person name="Spannagl M."/>
            <person name="Mayer K.F.X."/>
            <person name="Lu F.H."/>
            <person name="Bevan M.W."/>
            <person name="Leroy P."/>
            <person name="Li P."/>
            <person name="You F.M."/>
            <person name="Sun Q."/>
            <person name="Liu Z."/>
            <person name="Lyons E."/>
            <person name="Wicker T."/>
            <person name="Salzberg S.L."/>
            <person name="Devos K.M."/>
            <person name="Dvorak J."/>
        </authorList>
    </citation>
    <scope>NUCLEOTIDE SEQUENCE [LARGE SCALE GENOMIC DNA]</scope>
    <source>
        <strain evidence="1">cv. AL8/78</strain>
    </source>
</reference>
<dbReference type="PANTHER" id="PTHR33450:SF6">
    <property type="entry name" value="OS09G0511200 PROTEIN"/>
    <property type="match status" value="1"/>
</dbReference>
<organism evidence="1 2">
    <name type="scientific">Aegilops tauschii subsp. strangulata</name>
    <name type="common">Goatgrass</name>
    <dbReference type="NCBI Taxonomy" id="200361"/>
    <lineage>
        <taxon>Eukaryota</taxon>
        <taxon>Viridiplantae</taxon>
        <taxon>Streptophyta</taxon>
        <taxon>Embryophyta</taxon>
        <taxon>Tracheophyta</taxon>
        <taxon>Spermatophyta</taxon>
        <taxon>Magnoliopsida</taxon>
        <taxon>Liliopsida</taxon>
        <taxon>Poales</taxon>
        <taxon>Poaceae</taxon>
        <taxon>BOP clade</taxon>
        <taxon>Pooideae</taxon>
        <taxon>Triticodae</taxon>
        <taxon>Triticeae</taxon>
        <taxon>Triticinae</taxon>
        <taxon>Aegilops</taxon>
    </lineage>
</organism>
<dbReference type="InterPro" id="IPR008480">
    <property type="entry name" value="DUF761_pln"/>
</dbReference>
<dbReference type="PANTHER" id="PTHR33450">
    <property type="entry name" value="EMB|CAB67623.1-RELATED"/>
    <property type="match status" value="1"/>
</dbReference>
<dbReference type="AlphaFoldDB" id="A0A453L9T9"/>
<sequence>MLDSQSHRLDLRFGDLRMPSLRQCSSLAVAIDRQLLGHLSATKMKISKAPVLLKKAVTMCKSKTGVLTARLLFLASLRRRMATVGVVSHKIHALMAAADRAKAGGDCHKAVVSRKVDKTLPAIHAGEIVDLTHELALFCQEEDGGGSFPDWTLHPIFNDDDNCCYTEEDDDDDVGDVLLDGCDGLHDEPSVIDVIRSNMEVQGLEFNMEDEIDQAADMFIRRFRERMSKSI</sequence>
<keyword evidence="2" id="KW-1185">Reference proteome</keyword>
<dbReference type="EnsemblPlants" id="AET5Gv20684200.1">
    <property type="protein sequence ID" value="AET5Gv20684200.1"/>
    <property type="gene ID" value="AET5Gv20684200"/>
</dbReference>
<reference evidence="1" key="5">
    <citation type="journal article" date="2021" name="G3 (Bethesda)">
        <title>Aegilops tauschii genome assembly Aet v5.0 features greater sequence contiguity and improved annotation.</title>
        <authorList>
            <person name="Wang L."/>
            <person name="Zhu T."/>
            <person name="Rodriguez J.C."/>
            <person name="Deal K.R."/>
            <person name="Dubcovsky J."/>
            <person name="McGuire P.E."/>
            <person name="Lux T."/>
            <person name="Spannagl M."/>
            <person name="Mayer K.F.X."/>
            <person name="Baldrich P."/>
            <person name="Meyers B.C."/>
            <person name="Huo N."/>
            <person name="Gu Y.Q."/>
            <person name="Zhou H."/>
            <person name="Devos K.M."/>
            <person name="Bennetzen J.L."/>
            <person name="Unver T."/>
            <person name="Budak H."/>
            <person name="Gulick P.J."/>
            <person name="Galiba G."/>
            <person name="Kalapos B."/>
            <person name="Nelson D.R."/>
            <person name="Li P."/>
            <person name="You F.M."/>
            <person name="Luo M.C."/>
            <person name="Dvorak J."/>
        </authorList>
    </citation>
    <scope>NUCLEOTIDE SEQUENCE [LARGE SCALE GENOMIC DNA]</scope>
    <source>
        <strain evidence="1">cv. AL8/78</strain>
    </source>
</reference>
<name>A0A453L9T9_AEGTS</name>
<reference evidence="1" key="4">
    <citation type="submission" date="2019-03" db="UniProtKB">
        <authorList>
            <consortium name="EnsemblPlants"/>
        </authorList>
    </citation>
    <scope>IDENTIFICATION</scope>
</reference>
<dbReference type="Proteomes" id="UP000015105">
    <property type="component" value="Chromosome 5D"/>
</dbReference>
<evidence type="ECO:0000313" key="1">
    <source>
        <dbReference type="EnsemblPlants" id="AET5Gv20684200.1"/>
    </source>
</evidence>
<reference evidence="2" key="1">
    <citation type="journal article" date="2014" name="Science">
        <title>Ancient hybridizations among the ancestral genomes of bread wheat.</title>
        <authorList>
            <consortium name="International Wheat Genome Sequencing Consortium,"/>
            <person name="Marcussen T."/>
            <person name="Sandve S.R."/>
            <person name="Heier L."/>
            <person name="Spannagl M."/>
            <person name="Pfeifer M."/>
            <person name="Jakobsen K.S."/>
            <person name="Wulff B.B."/>
            <person name="Steuernagel B."/>
            <person name="Mayer K.F."/>
            <person name="Olsen O.A."/>
        </authorList>
    </citation>
    <scope>NUCLEOTIDE SEQUENCE [LARGE SCALE GENOMIC DNA]</scope>
    <source>
        <strain evidence="2">cv. AL8/78</strain>
    </source>
</reference>
<evidence type="ECO:0000313" key="2">
    <source>
        <dbReference type="Proteomes" id="UP000015105"/>
    </source>
</evidence>
<proteinExistence type="predicted"/>
<dbReference type="Pfam" id="PF05553">
    <property type="entry name" value="DUF761"/>
    <property type="match status" value="1"/>
</dbReference>
<dbReference type="STRING" id="200361.A0A453L9T9"/>
<reference evidence="2" key="2">
    <citation type="journal article" date="2017" name="Nat. Plants">
        <title>The Aegilops tauschii genome reveals multiple impacts of transposons.</title>
        <authorList>
            <person name="Zhao G."/>
            <person name="Zou C."/>
            <person name="Li K."/>
            <person name="Wang K."/>
            <person name="Li T."/>
            <person name="Gao L."/>
            <person name="Zhang X."/>
            <person name="Wang H."/>
            <person name="Yang Z."/>
            <person name="Liu X."/>
            <person name="Jiang W."/>
            <person name="Mao L."/>
            <person name="Kong X."/>
            <person name="Jiao Y."/>
            <person name="Jia J."/>
        </authorList>
    </citation>
    <scope>NUCLEOTIDE SEQUENCE [LARGE SCALE GENOMIC DNA]</scope>
    <source>
        <strain evidence="2">cv. AL8/78</strain>
    </source>
</reference>